<dbReference type="AlphaFoldDB" id="A0A6G8QCD6"/>
<dbReference type="InterPro" id="IPR011051">
    <property type="entry name" value="RmlC_Cupin_sf"/>
</dbReference>
<accession>A0A6G8QCD6</accession>
<dbReference type="InterPro" id="IPR014710">
    <property type="entry name" value="RmlC-like_jellyroll"/>
</dbReference>
<name>A0A6G8QCD6_9ACTN</name>
<sequence>MFRAASIMRPAPAAQTTLPFGRGARMNHYADWIRALPQVDTPFTGLEGRMIAGPHGQTVFFHAEEEFEVPPHSHGAQWGVVVAGTLHLTIDGEESTYAPGETYDIPAGAEHSARLEAGSSVIDVFQDPDRYRAK</sequence>
<dbReference type="EMBL" id="CP045119">
    <property type="protein sequence ID" value="QIN84174.1"/>
    <property type="molecule type" value="Genomic_DNA"/>
</dbReference>
<keyword evidence="3" id="KW-1185">Reference proteome</keyword>
<dbReference type="Gene3D" id="2.60.120.10">
    <property type="entry name" value="Jelly Rolls"/>
    <property type="match status" value="1"/>
</dbReference>
<evidence type="ECO:0000313" key="3">
    <source>
        <dbReference type="Proteomes" id="UP000501452"/>
    </source>
</evidence>
<gene>
    <name evidence="2" type="ORF">GBA63_17105</name>
</gene>
<dbReference type="KEGG" id="rub:GBA63_17105"/>
<evidence type="ECO:0000259" key="1">
    <source>
        <dbReference type="Pfam" id="PF07883"/>
    </source>
</evidence>
<dbReference type="Pfam" id="PF07883">
    <property type="entry name" value="Cupin_2"/>
    <property type="match status" value="1"/>
</dbReference>
<protein>
    <submittedName>
        <fullName evidence="2">Cupin domain-containing protein</fullName>
    </submittedName>
</protein>
<reference evidence="2 3" key="1">
    <citation type="submission" date="2019-10" db="EMBL/GenBank/DDBJ databases">
        <title>Rubrobacter sp nov SCSIO 52090 isolated from a deep-sea sediment in the South China Sea.</title>
        <authorList>
            <person name="Chen R.W."/>
        </authorList>
    </citation>
    <scope>NUCLEOTIDE SEQUENCE [LARGE SCALE GENOMIC DNA]</scope>
    <source>
        <strain evidence="2 3">SCSIO 52909</strain>
    </source>
</reference>
<dbReference type="InterPro" id="IPR013096">
    <property type="entry name" value="Cupin_2"/>
</dbReference>
<organism evidence="2 3">
    <name type="scientific">Rubrobacter tropicus</name>
    <dbReference type="NCBI Taxonomy" id="2653851"/>
    <lineage>
        <taxon>Bacteria</taxon>
        <taxon>Bacillati</taxon>
        <taxon>Actinomycetota</taxon>
        <taxon>Rubrobacteria</taxon>
        <taxon>Rubrobacterales</taxon>
        <taxon>Rubrobacteraceae</taxon>
        <taxon>Rubrobacter</taxon>
    </lineage>
</organism>
<proteinExistence type="predicted"/>
<feature type="domain" description="Cupin type-2" evidence="1">
    <location>
        <begin position="65"/>
        <end position="114"/>
    </location>
</feature>
<evidence type="ECO:0000313" key="2">
    <source>
        <dbReference type="EMBL" id="QIN84174.1"/>
    </source>
</evidence>
<dbReference type="SUPFAM" id="SSF51182">
    <property type="entry name" value="RmlC-like cupins"/>
    <property type="match status" value="1"/>
</dbReference>
<dbReference type="Proteomes" id="UP000501452">
    <property type="component" value="Chromosome"/>
</dbReference>